<evidence type="ECO:0000313" key="2">
    <source>
        <dbReference type="Proteomes" id="UP000824120"/>
    </source>
</evidence>
<dbReference type="Proteomes" id="UP000824120">
    <property type="component" value="Chromosome 9"/>
</dbReference>
<name>A0A9J5XMU2_SOLCO</name>
<accession>A0A9J5XMU2</accession>
<dbReference type="AlphaFoldDB" id="A0A9J5XMU2"/>
<organism evidence="1 2">
    <name type="scientific">Solanum commersonii</name>
    <name type="common">Commerson's wild potato</name>
    <name type="synonym">Commerson's nightshade</name>
    <dbReference type="NCBI Taxonomy" id="4109"/>
    <lineage>
        <taxon>Eukaryota</taxon>
        <taxon>Viridiplantae</taxon>
        <taxon>Streptophyta</taxon>
        <taxon>Embryophyta</taxon>
        <taxon>Tracheophyta</taxon>
        <taxon>Spermatophyta</taxon>
        <taxon>Magnoliopsida</taxon>
        <taxon>eudicotyledons</taxon>
        <taxon>Gunneridae</taxon>
        <taxon>Pentapetalae</taxon>
        <taxon>asterids</taxon>
        <taxon>lamiids</taxon>
        <taxon>Solanales</taxon>
        <taxon>Solanaceae</taxon>
        <taxon>Solanoideae</taxon>
        <taxon>Solaneae</taxon>
        <taxon>Solanum</taxon>
    </lineage>
</organism>
<keyword evidence="2" id="KW-1185">Reference proteome</keyword>
<sequence>MYQVKITNILNDMYYKFNATLPAIDNNTNPRIMLARNATAKLSSINSNRNLYLPGKEFKILVKIDRNFPNVEPNMNVIAMEIHEVPKKCSRSNQG</sequence>
<gene>
    <name evidence="1" type="ORF">H5410_049225</name>
</gene>
<comment type="caution">
    <text evidence="1">The sequence shown here is derived from an EMBL/GenBank/DDBJ whole genome shotgun (WGS) entry which is preliminary data.</text>
</comment>
<evidence type="ECO:0000313" key="1">
    <source>
        <dbReference type="EMBL" id="KAG5588791.1"/>
    </source>
</evidence>
<dbReference type="OrthoDB" id="1751331at2759"/>
<reference evidence="1 2" key="1">
    <citation type="submission" date="2020-09" db="EMBL/GenBank/DDBJ databases">
        <title>De no assembly of potato wild relative species, Solanum commersonii.</title>
        <authorList>
            <person name="Cho K."/>
        </authorList>
    </citation>
    <scope>NUCLEOTIDE SEQUENCE [LARGE SCALE GENOMIC DNA]</scope>
    <source>
        <strain evidence="1">LZ3.2</strain>
        <tissue evidence="1">Leaf</tissue>
    </source>
</reference>
<protein>
    <submittedName>
        <fullName evidence="1">Uncharacterized protein</fullName>
    </submittedName>
</protein>
<proteinExistence type="predicted"/>
<dbReference type="EMBL" id="JACXVP010000009">
    <property type="protein sequence ID" value="KAG5588791.1"/>
    <property type="molecule type" value="Genomic_DNA"/>
</dbReference>